<gene>
    <name evidence="1" type="ORF">SAMN04488033_12150</name>
</gene>
<evidence type="ECO:0008006" key="3">
    <source>
        <dbReference type="Google" id="ProtNLM"/>
    </source>
</evidence>
<dbReference type="Proteomes" id="UP000199116">
    <property type="component" value="Unassembled WGS sequence"/>
</dbReference>
<evidence type="ECO:0000313" key="1">
    <source>
        <dbReference type="EMBL" id="SFG02681.1"/>
    </source>
</evidence>
<protein>
    <recommendedName>
        <fullName evidence="3">Outer membrane protein beta-barrel domain-containing protein</fullName>
    </recommendedName>
</protein>
<reference evidence="2" key="1">
    <citation type="submission" date="2016-10" db="EMBL/GenBank/DDBJ databases">
        <authorList>
            <person name="Varghese N."/>
            <person name="Submissions S."/>
        </authorList>
    </citation>
    <scope>NUCLEOTIDE SEQUENCE [LARGE SCALE GENOMIC DNA]</scope>
    <source>
        <strain evidence="2">DSM 23515</strain>
    </source>
</reference>
<keyword evidence="2" id="KW-1185">Reference proteome</keyword>
<dbReference type="RefSeq" id="WP_075325156.1">
    <property type="nucleotide sequence ID" value="NZ_FOOH01000021.1"/>
</dbReference>
<name>A0A1I2NN18_9FLAO</name>
<organism evidence="1 2">
    <name type="scientific">Salegentibacter agarivorans</name>
    <dbReference type="NCBI Taxonomy" id="345907"/>
    <lineage>
        <taxon>Bacteria</taxon>
        <taxon>Pseudomonadati</taxon>
        <taxon>Bacteroidota</taxon>
        <taxon>Flavobacteriia</taxon>
        <taxon>Flavobacteriales</taxon>
        <taxon>Flavobacteriaceae</taxon>
        <taxon>Salegentibacter</taxon>
    </lineage>
</organism>
<sequence>MRKITIIILFFLVATLDGKSQNLEVGFGLGTGSAYMFENADNNIDIDYSLPFSSYLDLKYSKPDSYFGLKLKLQYLNSAIEGRNWKSSNEPIDGDVTSLTSMILLEHLKENSKWNFGYNFGFGYTHQEFRQDLINLSPVVDRNFMSVSFSGIISSKLNNNLALQLEPTLLWTDLVGSFRESDKWQIGGEDVSILMQIGIKYKIH</sequence>
<accession>A0A1I2NN18</accession>
<dbReference type="AlphaFoldDB" id="A0A1I2NN18"/>
<proteinExistence type="predicted"/>
<dbReference type="EMBL" id="FOOH01000021">
    <property type="protein sequence ID" value="SFG02681.1"/>
    <property type="molecule type" value="Genomic_DNA"/>
</dbReference>
<evidence type="ECO:0000313" key="2">
    <source>
        <dbReference type="Proteomes" id="UP000199116"/>
    </source>
</evidence>